<reference evidence="2 4" key="1">
    <citation type="journal article" date="2019" name="Sci. Rep.">
        <title>Orb-weaving spider Araneus ventricosus genome elucidates the spidroin gene catalogue.</title>
        <authorList>
            <person name="Kono N."/>
            <person name="Nakamura H."/>
            <person name="Ohtoshi R."/>
            <person name="Moran D.A.P."/>
            <person name="Shinohara A."/>
            <person name="Yoshida Y."/>
            <person name="Fujiwara M."/>
            <person name="Mori M."/>
            <person name="Tomita M."/>
            <person name="Arakawa K."/>
        </authorList>
    </citation>
    <scope>NUCLEOTIDE SEQUENCE [LARGE SCALE GENOMIC DNA]</scope>
</reference>
<evidence type="ECO:0000256" key="1">
    <source>
        <dbReference type="SAM" id="MobiDB-lite"/>
    </source>
</evidence>
<evidence type="ECO:0008006" key="5">
    <source>
        <dbReference type="Google" id="ProtNLM"/>
    </source>
</evidence>
<proteinExistence type="predicted"/>
<gene>
    <name evidence="3" type="ORF">AVEN_161641_1</name>
    <name evidence="2" type="ORF">AVEN_204241_1</name>
</gene>
<dbReference type="PANTHER" id="PTHR45786:SF74">
    <property type="entry name" value="ATP-DEPENDENT DNA HELICASE"/>
    <property type="match status" value="1"/>
</dbReference>
<dbReference type="Proteomes" id="UP000499080">
    <property type="component" value="Unassembled WGS sequence"/>
</dbReference>
<dbReference type="EMBL" id="BGPR01011645">
    <property type="protein sequence ID" value="GBN52322.1"/>
    <property type="molecule type" value="Genomic_DNA"/>
</dbReference>
<evidence type="ECO:0000313" key="2">
    <source>
        <dbReference type="EMBL" id="GBN52269.1"/>
    </source>
</evidence>
<dbReference type="AlphaFoldDB" id="A0A4Y2PMC4"/>
<evidence type="ECO:0000313" key="3">
    <source>
        <dbReference type="EMBL" id="GBN52322.1"/>
    </source>
</evidence>
<sequence length="250" mass="29817">MENIGVHYAKNIFKNLLKLEKKLYGNLIDIIEKRIEKVERRREAESTPEREPRQRENREREQRRREAESTPERELRQRDNRGSYERRREAESTPERESRQIIGDSAEAKHFLTNVRRYYSCFHMTSFGTTKETRESGRWSQQAEQRCKNVPQTRQDVVLQLQDMLNHHNCYVHSFKSAMKIKVVILADKIPNGEHERRFNAPTTDEVTLIMIGEQHGGRDIILEKRSGTVKKIPDTYRSYNALQYPLIFW</sequence>
<dbReference type="EMBL" id="BGPR01011638">
    <property type="protein sequence ID" value="GBN52269.1"/>
    <property type="molecule type" value="Genomic_DNA"/>
</dbReference>
<name>A0A4Y2PMC4_ARAVE</name>
<evidence type="ECO:0000313" key="4">
    <source>
        <dbReference type="Proteomes" id="UP000499080"/>
    </source>
</evidence>
<dbReference type="PANTHER" id="PTHR45786">
    <property type="entry name" value="DNA BINDING PROTEIN-LIKE"/>
    <property type="match status" value="1"/>
</dbReference>
<protein>
    <recommendedName>
        <fullName evidence="5">Helitron helicase-like domain-containing protein</fullName>
    </recommendedName>
</protein>
<comment type="caution">
    <text evidence="2">The sequence shown here is derived from an EMBL/GenBank/DDBJ whole genome shotgun (WGS) entry which is preliminary data.</text>
</comment>
<feature type="compositionally biased region" description="Basic and acidic residues" evidence="1">
    <location>
        <begin position="38"/>
        <end position="99"/>
    </location>
</feature>
<organism evidence="2 4">
    <name type="scientific">Araneus ventricosus</name>
    <name type="common">Orbweaver spider</name>
    <name type="synonym">Epeira ventricosa</name>
    <dbReference type="NCBI Taxonomy" id="182803"/>
    <lineage>
        <taxon>Eukaryota</taxon>
        <taxon>Metazoa</taxon>
        <taxon>Ecdysozoa</taxon>
        <taxon>Arthropoda</taxon>
        <taxon>Chelicerata</taxon>
        <taxon>Arachnida</taxon>
        <taxon>Araneae</taxon>
        <taxon>Araneomorphae</taxon>
        <taxon>Entelegynae</taxon>
        <taxon>Araneoidea</taxon>
        <taxon>Araneidae</taxon>
        <taxon>Araneus</taxon>
    </lineage>
</organism>
<dbReference type="OrthoDB" id="6435795at2759"/>
<accession>A0A4Y2PMC4</accession>
<feature type="region of interest" description="Disordered" evidence="1">
    <location>
        <begin position="38"/>
        <end position="102"/>
    </location>
</feature>
<keyword evidence="4" id="KW-1185">Reference proteome</keyword>